<evidence type="ECO:0000313" key="3">
    <source>
        <dbReference type="Proteomes" id="UP000520156"/>
    </source>
</evidence>
<dbReference type="EMBL" id="JACLAU010000001">
    <property type="protein sequence ID" value="MBC2650173.1"/>
    <property type="molecule type" value="Genomic_DNA"/>
</dbReference>
<reference evidence="2 3" key="1">
    <citation type="submission" date="2020-08" db="EMBL/GenBank/DDBJ databases">
        <title>The genome sequence of Novosphingobium flavum 4Y4.</title>
        <authorList>
            <person name="Liu Y."/>
        </authorList>
    </citation>
    <scope>NUCLEOTIDE SEQUENCE [LARGE SCALE GENOMIC DNA]</scope>
    <source>
        <strain evidence="2 3">4Y4</strain>
    </source>
</reference>
<keyword evidence="1" id="KW-0732">Signal</keyword>
<keyword evidence="3" id="KW-1185">Reference proteome</keyword>
<organism evidence="2 3">
    <name type="scientific">Novosphingobium aerophilum</name>
    <dbReference type="NCBI Taxonomy" id="2839843"/>
    <lineage>
        <taxon>Bacteria</taxon>
        <taxon>Pseudomonadati</taxon>
        <taxon>Pseudomonadota</taxon>
        <taxon>Alphaproteobacteria</taxon>
        <taxon>Sphingomonadales</taxon>
        <taxon>Sphingomonadaceae</taxon>
        <taxon>Novosphingobium</taxon>
    </lineage>
</organism>
<feature type="signal peptide" evidence="1">
    <location>
        <begin position="1"/>
        <end position="25"/>
    </location>
</feature>
<sequence>MRRTIRGLIRGGGLALGLAASVVQADPPVPVTQTELGQAGPDHAGMNHADMLAPKVPEILSGYGTGGFPITTRVPQAQAFFDNGMQLAHAFAHKAAIAAMAEAVRLDPACAMCLWGQAWASGPTINYGKSEAELEPLVAMVDKAAALAATAGTDRERALIRALGLRYRDGGGGKPGDLAFAKAMATLAARYPEDDEIAIMTADAWLMTEAGNAEDWRINAELAMPLLEAVLKRHPDDTGAIHFYIHATEIAGVAGRAEPYADKLARLAPHASHLVHMPSHTYYWVGRYREAGLTNLRAVEIGIENARALGLPPPDGVWGLPYHAHNVTYGLGGALEAGDATTALALGRPLVERAQTREHEGAYSQLIAANGYFALAQFADPAEVLALPQPRLPVLTVAWHYARGEAFARKRDAAGLRAEAAAIRALAGDLPDDGSREAQQFTFIARNVLAGRAAMLDRRPREAAFAFRQAAEIQESKAFSNVSDPPAWHFPVRRELARALLAAGDRAGARAEARAALAYRVKDPDTLQLLKDIGP</sequence>
<protein>
    <recommendedName>
        <fullName evidence="4">Tetratricopeptide repeat protein</fullName>
    </recommendedName>
</protein>
<evidence type="ECO:0008006" key="4">
    <source>
        <dbReference type="Google" id="ProtNLM"/>
    </source>
</evidence>
<feature type="chain" id="PRO_5031428935" description="Tetratricopeptide repeat protein" evidence="1">
    <location>
        <begin position="26"/>
        <end position="535"/>
    </location>
</feature>
<comment type="caution">
    <text evidence="2">The sequence shown here is derived from an EMBL/GenBank/DDBJ whole genome shotgun (WGS) entry which is preliminary data.</text>
</comment>
<evidence type="ECO:0000313" key="2">
    <source>
        <dbReference type="EMBL" id="MBC2650173.1"/>
    </source>
</evidence>
<name>A0A7X1F4G8_9SPHN</name>
<gene>
    <name evidence="2" type="ORF">H7F49_00475</name>
</gene>
<dbReference type="PANTHER" id="PTHR45588">
    <property type="entry name" value="TPR DOMAIN-CONTAINING PROTEIN"/>
    <property type="match status" value="1"/>
</dbReference>
<dbReference type="Proteomes" id="UP000520156">
    <property type="component" value="Unassembled WGS sequence"/>
</dbReference>
<dbReference type="RefSeq" id="WP_185681595.1">
    <property type="nucleotide sequence ID" value="NZ_JACLAU010000001.1"/>
</dbReference>
<dbReference type="PANTHER" id="PTHR45588:SF1">
    <property type="entry name" value="WW DOMAIN-CONTAINING PROTEIN"/>
    <property type="match status" value="1"/>
</dbReference>
<accession>A0A7X1F4G8</accession>
<dbReference type="AlphaFoldDB" id="A0A7X1F4G8"/>
<evidence type="ECO:0000256" key="1">
    <source>
        <dbReference type="SAM" id="SignalP"/>
    </source>
</evidence>
<proteinExistence type="predicted"/>